<dbReference type="Proteomes" id="UP001194580">
    <property type="component" value="Unassembled WGS sequence"/>
</dbReference>
<dbReference type="AlphaFoldDB" id="A0AAD4H375"/>
<gene>
    <name evidence="1" type="ORF">BGZ95_002106</name>
</gene>
<keyword evidence="2" id="KW-1185">Reference proteome</keyword>
<sequence>MSAHQESAFLTTETKRACIRNGHHLRKLRIRLLSDLVLGVFEDLRELNLTHLVICNDTLPTPAVQQLCRILERCGSRMRVLQVDRPPLVQDMVVQLLRTISQSLDHLQHLELFSMQRVTVPQREARVFLETMSSDLETVELGLEFCVRHNTQETTMIETMRAIEGGKEHPHLWSFGLSAFCNHDLDKVQVPRVLVPFLRGCRNLRVTNDHIYLTDVRMSWILAYPEVLEVLGDIMGLHRRTFSFTYQCLATEPDFAKELSSLRIRENGMQEIWHVLLFHGAPKFPAFECTKWAFVEMAQKGLIERFCLAAGHLMTSQDMHIILRDNRSLLAVDFTSYPTLMSSDIVQEPWSCRWLTMLYVHIAGIPRPDIQVGVKGERIPKGTLLHSGTMEESRAIQKKVYGQLGALVFLKDLRLGCGTQKESNLFFGKIDQRRRIPTFDLMVQMNCLEMTLDSGLDLLSDLKDLRRLAVN</sequence>
<name>A0AAD4H375_9FUNG</name>
<reference evidence="1" key="1">
    <citation type="journal article" date="2020" name="Fungal Divers.">
        <title>Resolving the Mortierellaceae phylogeny through synthesis of multi-gene phylogenetics and phylogenomics.</title>
        <authorList>
            <person name="Vandepol N."/>
            <person name="Liber J."/>
            <person name="Desiro A."/>
            <person name="Na H."/>
            <person name="Kennedy M."/>
            <person name="Barry K."/>
            <person name="Grigoriev I.V."/>
            <person name="Miller A.N."/>
            <person name="O'Donnell K."/>
            <person name="Stajich J.E."/>
            <person name="Bonito G."/>
        </authorList>
    </citation>
    <scope>NUCLEOTIDE SEQUENCE</scope>
    <source>
        <strain evidence="1">NRRL 28262</strain>
    </source>
</reference>
<protein>
    <submittedName>
        <fullName evidence="1">Uncharacterized protein</fullName>
    </submittedName>
</protein>
<organism evidence="1 2">
    <name type="scientific">Linnemannia exigua</name>
    <dbReference type="NCBI Taxonomy" id="604196"/>
    <lineage>
        <taxon>Eukaryota</taxon>
        <taxon>Fungi</taxon>
        <taxon>Fungi incertae sedis</taxon>
        <taxon>Mucoromycota</taxon>
        <taxon>Mortierellomycotina</taxon>
        <taxon>Mortierellomycetes</taxon>
        <taxon>Mortierellales</taxon>
        <taxon>Mortierellaceae</taxon>
        <taxon>Linnemannia</taxon>
    </lineage>
</organism>
<accession>A0AAD4H375</accession>
<evidence type="ECO:0000313" key="2">
    <source>
        <dbReference type="Proteomes" id="UP001194580"/>
    </source>
</evidence>
<comment type="caution">
    <text evidence="1">The sequence shown here is derived from an EMBL/GenBank/DDBJ whole genome shotgun (WGS) entry which is preliminary data.</text>
</comment>
<dbReference type="EMBL" id="JAAAIL010001437">
    <property type="protein sequence ID" value="KAG0269362.1"/>
    <property type="molecule type" value="Genomic_DNA"/>
</dbReference>
<evidence type="ECO:0000313" key="1">
    <source>
        <dbReference type="EMBL" id="KAG0269362.1"/>
    </source>
</evidence>
<proteinExistence type="predicted"/>
<feature type="non-terminal residue" evidence="1">
    <location>
        <position position="471"/>
    </location>
</feature>